<evidence type="ECO:0000313" key="2">
    <source>
        <dbReference type="EMBL" id="KZL91701.1"/>
    </source>
</evidence>
<sequence length="81" mass="9531">MNSNYSNLIGTNIRKMRISHNLSQEDLAAKLNILGLDIDRSALSRIENRQREVNDYEIFYLAKIFNVNVDYFYNDLDETNL</sequence>
<evidence type="ECO:0000313" key="3">
    <source>
        <dbReference type="Proteomes" id="UP000076603"/>
    </source>
</evidence>
<dbReference type="GO" id="GO:0003677">
    <property type="term" value="F:DNA binding"/>
    <property type="evidence" value="ECO:0007669"/>
    <property type="project" value="InterPro"/>
</dbReference>
<comment type="caution">
    <text evidence="2">The sequence shown here is derived from an EMBL/GenBank/DDBJ whole genome shotgun (WGS) entry which is preliminary data.</text>
</comment>
<dbReference type="EMBL" id="LWAE01000003">
    <property type="protein sequence ID" value="KZL91701.1"/>
    <property type="molecule type" value="Genomic_DNA"/>
</dbReference>
<dbReference type="Pfam" id="PF01381">
    <property type="entry name" value="HTH_3"/>
    <property type="match status" value="1"/>
</dbReference>
<dbReference type="PATRIC" id="fig|1121326.3.peg.3500"/>
<organism evidence="2 3">
    <name type="scientific">Clostridium magnum DSM 2767</name>
    <dbReference type="NCBI Taxonomy" id="1121326"/>
    <lineage>
        <taxon>Bacteria</taxon>
        <taxon>Bacillati</taxon>
        <taxon>Bacillota</taxon>
        <taxon>Clostridia</taxon>
        <taxon>Eubacteriales</taxon>
        <taxon>Clostridiaceae</taxon>
        <taxon>Clostridium</taxon>
    </lineage>
</organism>
<evidence type="ECO:0000259" key="1">
    <source>
        <dbReference type="PROSITE" id="PS50943"/>
    </source>
</evidence>
<feature type="domain" description="HTH cro/C1-type" evidence="1">
    <location>
        <begin position="13"/>
        <end position="72"/>
    </location>
</feature>
<name>A0A162SPK5_9CLOT</name>
<gene>
    <name evidence="2" type="ORF">CLMAG_34600</name>
</gene>
<accession>A0A162SPK5</accession>
<keyword evidence="3" id="KW-1185">Reference proteome</keyword>
<dbReference type="RefSeq" id="WP_066624829.1">
    <property type="nucleotide sequence ID" value="NZ_FQXL01000060.1"/>
</dbReference>
<dbReference type="AlphaFoldDB" id="A0A162SPK5"/>
<reference evidence="2 3" key="1">
    <citation type="submission" date="2016-04" db="EMBL/GenBank/DDBJ databases">
        <title>Genome sequence of Clostridium magnum DSM 2767.</title>
        <authorList>
            <person name="Poehlein A."/>
            <person name="Uhlig R."/>
            <person name="Fischer R."/>
            <person name="Bahl H."/>
            <person name="Daniel R."/>
        </authorList>
    </citation>
    <scope>NUCLEOTIDE SEQUENCE [LARGE SCALE GENOMIC DNA]</scope>
    <source>
        <strain evidence="2 3">DSM 2767</strain>
    </source>
</reference>
<dbReference type="Gene3D" id="1.10.260.40">
    <property type="entry name" value="lambda repressor-like DNA-binding domains"/>
    <property type="match status" value="1"/>
</dbReference>
<dbReference type="InterPro" id="IPR010982">
    <property type="entry name" value="Lambda_DNA-bd_dom_sf"/>
</dbReference>
<dbReference type="SUPFAM" id="SSF47413">
    <property type="entry name" value="lambda repressor-like DNA-binding domains"/>
    <property type="match status" value="1"/>
</dbReference>
<dbReference type="InterPro" id="IPR001387">
    <property type="entry name" value="Cro/C1-type_HTH"/>
</dbReference>
<protein>
    <submittedName>
        <fullName evidence="2">Helix-turn-helix domain protein</fullName>
    </submittedName>
</protein>
<dbReference type="CDD" id="cd00093">
    <property type="entry name" value="HTH_XRE"/>
    <property type="match status" value="1"/>
</dbReference>
<dbReference type="Proteomes" id="UP000076603">
    <property type="component" value="Unassembled WGS sequence"/>
</dbReference>
<proteinExistence type="predicted"/>
<dbReference type="PROSITE" id="PS50943">
    <property type="entry name" value="HTH_CROC1"/>
    <property type="match status" value="1"/>
</dbReference>
<dbReference type="STRING" id="1121326.CLMAG_34600"/>
<dbReference type="SMART" id="SM00530">
    <property type="entry name" value="HTH_XRE"/>
    <property type="match status" value="1"/>
</dbReference>